<dbReference type="Gene3D" id="3.30.2140.20">
    <property type="match status" value="1"/>
</dbReference>
<dbReference type="OrthoDB" id="10260017at2759"/>
<proteinExistence type="inferred from homology"/>
<dbReference type="Pfam" id="PF00797">
    <property type="entry name" value="Acetyltransf_2"/>
    <property type="match status" value="1"/>
</dbReference>
<dbReference type="InterPro" id="IPR038765">
    <property type="entry name" value="Papain-like_cys_pep_sf"/>
</dbReference>
<dbReference type="SMR" id="A0A194VJ60"/>
<sequence>MEEHSMADLCALQQTPLSSPPSSVYTPSQILTYLHHISFPLPLSFPRNAGALVLLHRLQICTIPYENLSLHYHHRHMNDIDPHALYEKFVSPRGRGGYCFETSIFWLNILRGLGFTAYHSQASIRLRDGPVPKGDFVGPRHVVTIVEFADGSRWVTDVGFGGDGMTAPLPLIDAPEDGQYPVHRNLGTQEVRVTRGSLPGTFARGGQGNQVWFYEYRNRPGEEWSRYYAFGDHEATSWDLECANYWVSSHPGSFQRKQILAVKFLRDTSQRAQRDSVGVEGGVDEEGGMDDGTIPAVEIQGKIMLAGGTVKRYTGSKTEQVKTCRTEEERVQAFKDYFGITLSGEEKDGIKGFETALQKITPAEG</sequence>
<organism evidence="3 4">
    <name type="scientific">Cytospora mali</name>
    <name type="common">Apple Valsa canker fungus</name>
    <name type="synonym">Valsa mali</name>
    <dbReference type="NCBI Taxonomy" id="578113"/>
    <lineage>
        <taxon>Eukaryota</taxon>
        <taxon>Fungi</taxon>
        <taxon>Dikarya</taxon>
        <taxon>Ascomycota</taxon>
        <taxon>Pezizomycotina</taxon>
        <taxon>Sordariomycetes</taxon>
        <taxon>Sordariomycetidae</taxon>
        <taxon>Diaporthales</taxon>
        <taxon>Cytosporaceae</taxon>
        <taxon>Cytospora</taxon>
    </lineage>
</organism>
<gene>
    <name evidence="3" type="ORF">VM1G_10977</name>
</gene>
<feature type="region of interest" description="Disordered" evidence="2">
    <location>
        <begin position="273"/>
        <end position="292"/>
    </location>
</feature>
<dbReference type="Proteomes" id="UP000078559">
    <property type="component" value="Unassembled WGS sequence"/>
</dbReference>
<reference evidence="3" key="1">
    <citation type="submission" date="2014-12" db="EMBL/GenBank/DDBJ databases">
        <title>Genome Sequence of Valsa Canker Pathogens Uncovers a Specific Adaption of Colonization on Woody Bark.</title>
        <authorList>
            <person name="Yin Z."/>
            <person name="Liu H."/>
            <person name="Gao X."/>
            <person name="Li Z."/>
            <person name="Song N."/>
            <person name="Ke X."/>
            <person name="Dai Q."/>
            <person name="Wu Y."/>
            <person name="Sun Y."/>
            <person name="Xu J.-R."/>
            <person name="Kang Z.K."/>
            <person name="Wang L."/>
            <person name="Huang L."/>
        </authorList>
    </citation>
    <scope>NUCLEOTIDE SEQUENCE [LARGE SCALE GENOMIC DNA]</scope>
    <source>
        <strain evidence="3">03-8</strain>
    </source>
</reference>
<name>A0A194VJ60_CYTMA</name>
<accession>A0A194VJ60</accession>
<dbReference type="SUPFAM" id="SSF54001">
    <property type="entry name" value="Cysteine proteinases"/>
    <property type="match status" value="1"/>
</dbReference>
<dbReference type="PANTHER" id="PTHR11786">
    <property type="entry name" value="N-HYDROXYARYLAMINE O-ACETYLTRANSFERASE"/>
    <property type="match status" value="1"/>
</dbReference>
<dbReference type="EMBL" id="KN796123">
    <property type="protein sequence ID" value="KUI64179.1"/>
    <property type="molecule type" value="Genomic_DNA"/>
</dbReference>
<dbReference type="GO" id="GO:0016407">
    <property type="term" value="F:acetyltransferase activity"/>
    <property type="evidence" value="ECO:0007669"/>
    <property type="project" value="InterPro"/>
</dbReference>
<evidence type="ECO:0000313" key="3">
    <source>
        <dbReference type="EMBL" id="KUI64179.1"/>
    </source>
</evidence>
<evidence type="ECO:0000313" key="4">
    <source>
        <dbReference type="Proteomes" id="UP000078559"/>
    </source>
</evidence>
<dbReference type="InterPro" id="IPR001447">
    <property type="entry name" value="Arylamine_N-AcTrfase"/>
</dbReference>
<keyword evidence="4" id="KW-1185">Reference proteome</keyword>
<dbReference type="AlphaFoldDB" id="A0A194VJ60"/>
<dbReference type="InterPro" id="IPR053710">
    <property type="entry name" value="Arylamine_NAT_domain_sf"/>
</dbReference>
<evidence type="ECO:0000256" key="1">
    <source>
        <dbReference type="ARBA" id="ARBA00006547"/>
    </source>
</evidence>
<dbReference type="PANTHER" id="PTHR11786:SF0">
    <property type="entry name" value="ARYLAMINE N-ACETYLTRANSFERASE 4-RELATED"/>
    <property type="match status" value="1"/>
</dbReference>
<protein>
    <submittedName>
        <fullName evidence="3">N-hydroxyarylamine O-acetyltransferase</fullName>
    </submittedName>
</protein>
<evidence type="ECO:0000256" key="2">
    <source>
        <dbReference type="SAM" id="MobiDB-lite"/>
    </source>
</evidence>
<comment type="similarity">
    <text evidence="1">Belongs to the arylamine N-acetyltransferase family.</text>
</comment>